<dbReference type="EMBL" id="JAATEP010000005">
    <property type="protein sequence ID" value="NJP89610.1"/>
    <property type="molecule type" value="Genomic_DNA"/>
</dbReference>
<dbReference type="Gene3D" id="1.10.1240.10">
    <property type="entry name" value="Methionine synthase domain"/>
    <property type="match status" value="1"/>
</dbReference>
<evidence type="ECO:0000313" key="4">
    <source>
        <dbReference type="EMBL" id="NJP89610.1"/>
    </source>
</evidence>
<evidence type="ECO:0000256" key="1">
    <source>
        <dbReference type="ARBA" id="ARBA00022723"/>
    </source>
</evidence>
<evidence type="ECO:0000313" key="5">
    <source>
        <dbReference type="Proteomes" id="UP000696294"/>
    </source>
</evidence>
<dbReference type="PROSITE" id="PS51332">
    <property type="entry name" value="B12_BINDING"/>
    <property type="match status" value="1"/>
</dbReference>
<dbReference type="Pfam" id="PF02310">
    <property type="entry name" value="B12-binding"/>
    <property type="match status" value="1"/>
</dbReference>
<protein>
    <submittedName>
        <fullName evidence="4">Cobalamin-binding protein</fullName>
    </submittedName>
</protein>
<gene>
    <name evidence="4" type="ORF">HCN51_09155</name>
</gene>
<dbReference type="InterPro" id="IPR036724">
    <property type="entry name" value="Cobalamin-bd_sf"/>
</dbReference>
<dbReference type="PANTHER" id="PTHR45833">
    <property type="entry name" value="METHIONINE SYNTHASE"/>
    <property type="match status" value="1"/>
</dbReference>
<evidence type="ECO:0000259" key="3">
    <source>
        <dbReference type="PROSITE" id="PS51332"/>
    </source>
</evidence>
<name>A0ABX1AVF7_9ACTN</name>
<sequence>MTGGVEERVEALWAAATAGDERAATRVATDALDAGIPMETLLLDVVAAVQSRVGQEWAANRLSVAQEHTATAVNERVLAALAHHPTRQNDPAPGMGRIVVACIDGEWHAFPARLLAEVLRARGWHVDYLGAQVPTPHLVAHLHLTNPDAVALSSSLAIRLPAAHTAISACQAAGTPVVAGGAAFGPDGRYARLLGADAWAPDARTAADLLAAGPLPRQATSGEEPRQLADREYTDLTRSAGSLVGAVMDDLTRRVPAMAGYTEQQLERTAEDVAYLVDFLRAALYVHDPELFSAFVGWMTSVLTARGVPGSAVLAALDALAGRLTGFPRALDTLTRARTTLG</sequence>
<feature type="domain" description="B12-binding" evidence="3">
    <location>
        <begin position="95"/>
        <end position="220"/>
    </location>
</feature>
<comment type="caution">
    <text evidence="4">The sequence shown here is derived from an EMBL/GenBank/DDBJ whole genome shotgun (WGS) entry which is preliminary data.</text>
</comment>
<keyword evidence="2" id="KW-0170">Cobalt</keyword>
<dbReference type="Proteomes" id="UP000696294">
    <property type="component" value="Unassembled WGS sequence"/>
</dbReference>
<dbReference type="InterPro" id="IPR003759">
    <property type="entry name" value="Cbl-bd_cap"/>
</dbReference>
<dbReference type="Pfam" id="PF02607">
    <property type="entry name" value="B12-binding_2"/>
    <property type="match status" value="1"/>
</dbReference>
<keyword evidence="5" id="KW-1185">Reference proteome</keyword>
<reference evidence="4 5" key="1">
    <citation type="submission" date="2020-03" db="EMBL/GenBank/DDBJ databases">
        <title>WGS of actinomycetes isolated from Thailand.</title>
        <authorList>
            <person name="Thawai C."/>
        </authorList>
    </citation>
    <scope>NUCLEOTIDE SEQUENCE [LARGE SCALE GENOMIC DNA]</scope>
    <source>
        <strain evidence="4 5">FMUSA5-5</strain>
    </source>
</reference>
<organism evidence="4 5">
    <name type="scientific">Nonomuraea composti</name>
    <dbReference type="NCBI Taxonomy" id="2720023"/>
    <lineage>
        <taxon>Bacteria</taxon>
        <taxon>Bacillati</taxon>
        <taxon>Actinomycetota</taxon>
        <taxon>Actinomycetes</taxon>
        <taxon>Streptosporangiales</taxon>
        <taxon>Streptosporangiaceae</taxon>
        <taxon>Nonomuraea</taxon>
    </lineage>
</organism>
<dbReference type="InterPro" id="IPR050554">
    <property type="entry name" value="Met_Synthase/Corrinoid"/>
</dbReference>
<keyword evidence="1" id="KW-0479">Metal-binding</keyword>
<evidence type="ECO:0000256" key="2">
    <source>
        <dbReference type="ARBA" id="ARBA00023285"/>
    </source>
</evidence>
<dbReference type="Gene3D" id="3.40.50.280">
    <property type="entry name" value="Cobalamin-binding domain"/>
    <property type="match status" value="1"/>
</dbReference>
<dbReference type="InterPro" id="IPR006158">
    <property type="entry name" value="Cobalamin-bd"/>
</dbReference>
<proteinExistence type="predicted"/>
<dbReference type="SUPFAM" id="SSF52242">
    <property type="entry name" value="Cobalamin (vitamin B12)-binding domain"/>
    <property type="match status" value="1"/>
</dbReference>
<accession>A0ABX1AVF7</accession>
<dbReference type="PANTHER" id="PTHR45833:SF1">
    <property type="entry name" value="METHIONINE SYNTHASE"/>
    <property type="match status" value="1"/>
</dbReference>
<dbReference type="InterPro" id="IPR036594">
    <property type="entry name" value="Meth_synthase_dom"/>
</dbReference>
<dbReference type="RefSeq" id="WP_168008698.1">
    <property type="nucleotide sequence ID" value="NZ_JAATEP010000005.1"/>
</dbReference>